<reference evidence="2 3" key="1">
    <citation type="submission" date="2016-06" db="EMBL/GenBank/DDBJ databases">
        <title>Evolution of pathogenesis and genome organization in the Tremellales.</title>
        <authorList>
            <person name="Cuomo C."/>
            <person name="Litvintseva A."/>
            <person name="Heitman J."/>
            <person name="Chen Y."/>
            <person name="Sun S."/>
            <person name="Springer D."/>
            <person name="Dromer F."/>
            <person name="Young S."/>
            <person name="Zeng Q."/>
            <person name="Chapman S."/>
            <person name="Gujja S."/>
            <person name="Saif S."/>
            <person name="Birren B."/>
        </authorList>
    </citation>
    <scope>NUCLEOTIDE SEQUENCE [LARGE SCALE GENOMIC DNA]</scope>
    <source>
        <strain evidence="2 3">ATCC 28783</strain>
    </source>
</reference>
<dbReference type="InParanoid" id="A0A4Q1BN25"/>
<evidence type="ECO:0000313" key="2">
    <source>
        <dbReference type="EMBL" id="RXK39150.1"/>
    </source>
</evidence>
<comment type="caution">
    <text evidence="2">The sequence shown here is derived from an EMBL/GenBank/DDBJ whole genome shotgun (WGS) entry which is preliminary data.</text>
</comment>
<proteinExistence type="predicted"/>
<gene>
    <name evidence="2" type="ORF">M231_03507</name>
</gene>
<name>A0A4Q1BN25_TREME</name>
<accession>A0A4Q1BN25</accession>
<evidence type="ECO:0000313" key="3">
    <source>
        <dbReference type="Proteomes" id="UP000289152"/>
    </source>
</evidence>
<evidence type="ECO:0000256" key="1">
    <source>
        <dbReference type="SAM" id="MobiDB-lite"/>
    </source>
</evidence>
<organism evidence="2 3">
    <name type="scientific">Tremella mesenterica</name>
    <name type="common">Jelly fungus</name>
    <dbReference type="NCBI Taxonomy" id="5217"/>
    <lineage>
        <taxon>Eukaryota</taxon>
        <taxon>Fungi</taxon>
        <taxon>Dikarya</taxon>
        <taxon>Basidiomycota</taxon>
        <taxon>Agaricomycotina</taxon>
        <taxon>Tremellomycetes</taxon>
        <taxon>Tremellales</taxon>
        <taxon>Tremellaceae</taxon>
        <taxon>Tremella</taxon>
    </lineage>
</organism>
<sequence>MPPVTPSKRKQTETNSSPRLPRNAKREKKINEAKRDPAHKLFEGVHRCFGCQKADIECVVLPTYNKCVCCAGECSFAPSAETMAEMLCLQSAASTIRAVMSVVESDKTDKATRKAAAERVKEAMELVARVAVRSGGVLDKRGKKVYAKIPDSR</sequence>
<dbReference type="EMBL" id="SDIL01000035">
    <property type="protein sequence ID" value="RXK39150.1"/>
    <property type="molecule type" value="Genomic_DNA"/>
</dbReference>
<feature type="region of interest" description="Disordered" evidence="1">
    <location>
        <begin position="1"/>
        <end position="35"/>
    </location>
</feature>
<dbReference type="Proteomes" id="UP000289152">
    <property type="component" value="Unassembled WGS sequence"/>
</dbReference>
<keyword evidence="3" id="KW-1185">Reference proteome</keyword>
<protein>
    <submittedName>
        <fullName evidence="2">Uncharacterized protein</fullName>
    </submittedName>
</protein>
<dbReference type="AlphaFoldDB" id="A0A4Q1BN25"/>
<dbReference type="VEuPathDB" id="FungiDB:TREMEDRAFT_61793"/>